<dbReference type="InterPro" id="IPR007844">
    <property type="entry name" value="AsmA"/>
</dbReference>
<dbReference type="EMBL" id="CP071091">
    <property type="protein sequence ID" value="QSQ11787.1"/>
    <property type="molecule type" value="Genomic_DNA"/>
</dbReference>
<keyword evidence="5" id="KW-1185">Reference proteome</keyword>
<keyword evidence="2" id="KW-0472">Membrane</keyword>
<evidence type="ECO:0000256" key="1">
    <source>
        <dbReference type="SAM" id="MobiDB-lite"/>
    </source>
</evidence>
<feature type="compositionally biased region" description="Basic and acidic residues" evidence="1">
    <location>
        <begin position="143"/>
        <end position="159"/>
    </location>
</feature>
<evidence type="ECO:0000313" key="5">
    <source>
        <dbReference type="Proteomes" id="UP000663090"/>
    </source>
</evidence>
<organism evidence="4 5">
    <name type="scientific">Myxococcus landrumensis</name>
    <dbReference type="NCBI Taxonomy" id="2813577"/>
    <lineage>
        <taxon>Bacteria</taxon>
        <taxon>Pseudomonadati</taxon>
        <taxon>Myxococcota</taxon>
        <taxon>Myxococcia</taxon>
        <taxon>Myxococcales</taxon>
        <taxon>Cystobacterineae</taxon>
        <taxon>Myxococcaceae</taxon>
        <taxon>Myxococcus</taxon>
    </lineage>
</organism>
<proteinExistence type="predicted"/>
<feature type="region of interest" description="Disordered" evidence="1">
    <location>
        <begin position="888"/>
        <end position="908"/>
    </location>
</feature>
<dbReference type="Pfam" id="PF05359">
    <property type="entry name" value="DUF748"/>
    <property type="match status" value="1"/>
</dbReference>
<feature type="compositionally biased region" description="Basic and acidic residues" evidence="1">
    <location>
        <begin position="888"/>
        <end position="899"/>
    </location>
</feature>
<gene>
    <name evidence="4" type="ORF">JY572_25750</name>
</gene>
<evidence type="ECO:0000313" key="4">
    <source>
        <dbReference type="EMBL" id="QSQ11787.1"/>
    </source>
</evidence>
<dbReference type="RefSeq" id="WP_206713527.1">
    <property type="nucleotide sequence ID" value="NZ_CP071091.1"/>
</dbReference>
<dbReference type="PANTHER" id="PTHR30441:SF4">
    <property type="entry name" value="PROTEIN ASMA"/>
    <property type="match status" value="1"/>
</dbReference>
<dbReference type="Pfam" id="PF05170">
    <property type="entry name" value="AsmA"/>
    <property type="match status" value="1"/>
</dbReference>
<feature type="transmembrane region" description="Helical" evidence="2">
    <location>
        <begin position="12"/>
        <end position="33"/>
    </location>
</feature>
<keyword evidence="2" id="KW-1133">Transmembrane helix</keyword>
<dbReference type="Proteomes" id="UP000663090">
    <property type="component" value="Chromosome"/>
</dbReference>
<feature type="region of interest" description="Disordered" evidence="1">
    <location>
        <begin position="143"/>
        <end position="163"/>
    </location>
</feature>
<evidence type="ECO:0000259" key="3">
    <source>
        <dbReference type="Pfam" id="PF05170"/>
    </source>
</evidence>
<dbReference type="PANTHER" id="PTHR30441">
    <property type="entry name" value="DUF748 DOMAIN-CONTAINING PROTEIN"/>
    <property type="match status" value="1"/>
</dbReference>
<dbReference type="InterPro" id="IPR052894">
    <property type="entry name" value="AsmA-related"/>
</dbReference>
<dbReference type="InterPro" id="IPR008023">
    <property type="entry name" value="DUF748"/>
</dbReference>
<keyword evidence="2" id="KW-0812">Transmembrane</keyword>
<accession>A0ABX7MZC3</accession>
<reference evidence="4 5" key="1">
    <citation type="submission" date="2021-02" db="EMBL/GenBank/DDBJ databases">
        <title>De Novo genome assembly of isolated myxobacteria.</title>
        <authorList>
            <person name="Stevens D.C."/>
        </authorList>
    </citation>
    <scope>NUCLEOTIDE SEQUENCE [LARGE SCALE GENOMIC DNA]</scope>
    <source>
        <strain evidence="4 5">SCHIC003</strain>
    </source>
</reference>
<feature type="domain" description="AsmA" evidence="3">
    <location>
        <begin position="524"/>
        <end position="725"/>
    </location>
</feature>
<evidence type="ECO:0000256" key="2">
    <source>
        <dbReference type="SAM" id="Phobius"/>
    </source>
</evidence>
<sequence>MSDVVKKKRRWPYVLGGVVLLLVVAVMGVLWRLDAILLKTAREQAATYSQKLGRPIEIGDISTQLFPHVGVEVEKVSIGAADGEDLPLVELASLDVSVAVGPLLSSSGKDIQVKNAEVSGLTVNVVRLADGTTNVQRLLQKLEEQKAPEEPKPEEEPSKPTDLSGVHVERAALTDGTIRFVDRAGGQSARELAVKDLDIEVKDLRAGKPLVVDLAAAVLAEKPNLHVSLSAAPLPPTLVPTPERVTLKAEKIDLAPLGPFLPPDVGLKSGTVNADWKAELGGAVPGGKGATRLVGAISALGLSFAGSEGGKALDVVLDTDVAGDVATGDLSLDKLKLDLGPASITGKGQVKGMLSEKPSVQGFELVGRNLDPAVLAEYYPPLKKQLQGMIAGPIGLEVRGSGTQDAQVLAVDVDLTPVRLRVPAQLTKDAGGVMKLTARVSGAAASGGALKFDAKADLGGVDLRPGLLVDKAPGQKMEFAAAGTYAPGKTDGGMKVDVPKMSAHILADSMTGSASFALAGQGKKKTTTFSADVKSAKLDADALLFDEKELAARNGGTVPAPAPSASEVPPEDPARFNGYRGDIRFAVGTLRYNQMDMSQVTGVVKMTDDLISVEKFSSGVFGGKVVADGTTMRLGPAAEKRPFEAKVKVEGIQVADALAQATPKKVMTGTFNGNVDVKGVGYTPNKLQETLLGAINGNILGGTLLGSDLVASVSEPLAKALPFASKSLKPGQGTSLSENLPFGVQIKNGVAQLEKPITWTRPEAAMNFAGGIRLDGTLDLTGSVALTPSTVKTLTMGKVTPPDAIPVGLKVTGPAWKPEVTSVDVKPAVTTLAKLAASSLAGSLIGGERGQQVQQVIEGGEEKLRAEAEAKRKELEAKAAEEKARLEAEAKKRAEDEAKKRLRGLFGK</sequence>
<protein>
    <submittedName>
        <fullName evidence="4">AsmA family protein</fullName>
    </submittedName>
</protein>
<name>A0ABX7MZC3_9BACT</name>